<dbReference type="EMBL" id="QOQW01000031">
    <property type="protein sequence ID" value="RCK77863.1"/>
    <property type="molecule type" value="Genomic_DNA"/>
</dbReference>
<sequence>MPTNGTTTGVGAIDKPIVNVPIGNDGRRDHVNAPLLDNWHPGWQQAECLSCHTDQSRIPDHNYADTSLCYLCHGTNGLPGFGDNIPPVIKGIMTSPNLNGVLITWTTDEPAITRLVLRTTAGDRMEFPVSADYAMSHKFTVNGLLSGTTYEFEISAIDKNGNRSTTTTIGRLYFTTLSPTTTTTTTTGTTTPPDNSIIQGPSFADLDKFSVRVLWTTTRPTTCSLDLIDTFLGTKKTFAVGGPATSFDYLLDGLAASRTYNLYVIAEDQFGNKVTGSKNTFTTKQLD</sequence>
<feature type="domain" description="Fibronectin type-III" evidence="1">
    <location>
        <begin position="86"/>
        <end position="179"/>
    </location>
</feature>
<dbReference type="Gene3D" id="2.60.40.10">
    <property type="entry name" value="Immunoglobulins"/>
    <property type="match status" value="1"/>
</dbReference>
<dbReference type="SUPFAM" id="SSF49265">
    <property type="entry name" value="Fibronectin type III"/>
    <property type="match status" value="1"/>
</dbReference>
<dbReference type="CDD" id="cd00063">
    <property type="entry name" value="FN3"/>
    <property type="match status" value="1"/>
</dbReference>
<dbReference type="SUPFAM" id="SSF48695">
    <property type="entry name" value="Multiheme cytochromes"/>
    <property type="match status" value="1"/>
</dbReference>
<accession>A0A367ZIC5</accession>
<gene>
    <name evidence="2" type="ORF">OZSIB_2022</name>
</gene>
<comment type="caution">
    <text evidence="2">The sequence shown here is derived from an EMBL/GenBank/DDBJ whole genome shotgun (WGS) entry which is preliminary data.</text>
</comment>
<proteinExistence type="predicted"/>
<evidence type="ECO:0000313" key="2">
    <source>
        <dbReference type="EMBL" id="RCK77863.1"/>
    </source>
</evidence>
<evidence type="ECO:0000313" key="3">
    <source>
        <dbReference type="Proteomes" id="UP000252355"/>
    </source>
</evidence>
<dbReference type="PROSITE" id="PS50853">
    <property type="entry name" value="FN3"/>
    <property type="match status" value="1"/>
</dbReference>
<dbReference type="InterPro" id="IPR003961">
    <property type="entry name" value="FN3_dom"/>
</dbReference>
<evidence type="ECO:0000259" key="1">
    <source>
        <dbReference type="PROSITE" id="PS50853"/>
    </source>
</evidence>
<dbReference type="InterPro" id="IPR036280">
    <property type="entry name" value="Multihaem_cyt_sf"/>
</dbReference>
<protein>
    <recommendedName>
        <fullName evidence="1">Fibronectin type-III domain-containing protein</fullName>
    </recommendedName>
</protein>
<name>A0A367ZIC5_9BACT</name>
<dbReference type="InterPro" id="IPR013783">
    <property type="entry name" value="Ig-like_fold"/>
</dbReference>
<dbReference type="AlphaFoldDB" id="A0A367ZIC5"/>
<reference evidence="2 3" key="1">
    <citation type="submission" date="2018-05" db="EMBL/GenBank/DDBJ databases">
        <title>A metagenomic window into the 2 km-deep terrestrial subsurface aquifer revealed taxonomically and functionally diverse microbial community comprising novel uncultured bacterial lineages.</title>
        <authorList>
            <person name="Kadnikov V.V."/>
            <person name="Mardanov A.V."/>
            <person name="Beletsky A.V."/>
            <person name="Banks D."/>
            <person name="Pimenov N.V."/>
            <person name="Frank Y.A."/>
            <person name="Karnachuk O.V."/>
            <person name="Ravin N.V."/>
        </authorList>
    </citation>
    <scope>NUCLEOTIDE SEQUENCE [LARGE SCALE GENOMIC DNA]</scope>
    <source>
        <strain evidence="2">BY5</strain>
    </source>
</reference>
<organism evidence="2 3">
    <name type="scientific">Candidatus Ozemobacter sibiricus</name>
    <dbReference type="NCBI Taxonomy" id="2268124"/>
    <lineage>
        <taxon>Bacteria</taxon>
        <taxon>Candidatus Ozemobacteria</taxon>
        <taxon>Candidatus Ozemobacterales</taxon>
        <taxon>Candidatus Ozemobacteraceae</taxon>
        <taxon>Candidatus Ozemobacter</taxon>
    </lineage>
</organism>
<dbReference type="Proteomes" id="UP000252355">
    <property type="component" value="Unassembled WGS sequence"/>
</dbReference>
<dbReference type="SMART" id="SM00060">
    <property type="entry name" value="FN3"/>
    <property type="match status" value="2"/>
</dbReference>
<dbReference type="InterPro" id="IPR036116">
    <property type="entry name" value="FN3_sf"/>
</dbReference>